<evidence type="ECO:0000256" key="2">
    <source>
        <dbReference type="ARBA" id="ARBA00022692"/>
    </source>
</evidence>
<dbReference type="Pfam" id="PF10507">
    <property type="entry name" value="TMEM65"/>
    <property type="match status" value="1"/>
</dbReference>
<accession>A0AAD8XZJ8</accession>
<keyword evidence="4" id="KW-0472">Membrane</keyword>
<evidence type="ECO:0000256" key="1">
    <source>
        <dbReference type="ARBA" id="ARBA00004141"/>
    </source>
</evidence>
<comment type="subcellular location">
    <subcellularLocation>
        <location evidence="1">Membrane</location>
        <topology evidence="1">Multi-pass membrane protein</topology>
    </subcellularLocation>
</comment>
<protein>
    <submittedName>
        <fullName evidence="6">TMEM65 family protein</fullName>
    </submittedName>
</protein>
<keyword evidence="2" id="KW-0812">Transmembrane</keyword>
<evidence type="ECO:0000256" key="4">
    <source>
        <dbReference type="ARBA" id="ARBA00023136"/>
    </source>
</evidence>
<evidence type="ECO:0000313" key="6">
    <source>
        <dbReference type="EMBL" id="KAK1736171.1"/>
    </source>
</evidence>
<name>A0AAD8XZJ8_9STRA</name>
<feature type="coiled-coil region" evidence="5">
    <location>
        <begin position="235"/>
        <end position="269"/>
    </location>
</feature>
<keyword evidence="7" id="KW-1185">Reference proteome</keyword>
<organism evidence="6 7">
    <name type="scientific">Skeletonema marinoi</name>
    <dbReference type="NCBI Taxonomy" id="267567"/>
    <lineage>
        <taxon>Eukaryota</taxon>
        <taxon>Sar</taxon>
        <taxon>Stramenopiles</taxon>
        <taxon>Ochrophyta</taxon>
        <taxon>Bacillariophyta</taxon>
        <taxon>Coscinodiscophyceae</taxon>
        <taxon>Thalassiosirophycidae</taxon>
        <taxon>Thalassiosirales</taxon>
        <taxon>Skeletonemataceae</taxon>
        <taxon>Skeletonema</taxon>
        <taxon>Skeletonema marinoi-dohrnii complex</taxon>
    </lineage>
</organism>
<comment type="caution">
    <text evidence="6">The sequence shown here is derived from an EMBL/GenBank/DDBJ whole genome shotgun (WGS) entry which is preliminary data.</text>
</comment>
<dbReference type="Proteomes" id="UP001224775">
    <property type="component" value="Unassembled WGS sequence"/>
</dbReference>
<dbReference type="GO" id="GO:0016020">
    <property type="term" value="C:membrane"/>
    <property type="evidence" value="ECO:0007669"/>
    <property type="project" value="UniProtKB-SubCell"/>
</dbReference>
<keyword evidence="5" id="KW-0175">Coiled coil</keyword>
<dbReference type="InterPro" id="IPR019537">
    <property type="entry name" value="TMEM65"/>
</dbReference>
<dbReference type="EMBL" id="JATAAI010000030">
    <property type="protein sequence ID" value="KAK1736171.1"/>
    <property type="molecule type" value="Genomic_DNA"/>
</dbReference>
<proteinExistence type="predicted"/>
<dbReference type="AlphaFoldDB" id="A0AAD8XZJ8"/>
<gene>
    <name evidence="6" type="ORF">QTG54_013307</name>
</gene>
<dbReference type="PANTHER" id="PTHR21706">
    <property type="entry name" value="TRANSMEMBRANE PROTEIN 65"/>
    <property type="match status" value="1"/>
</dbReference>
<evidence type="ECO:0000313" key="7">
    <source>
        <dbReference type="Proteomes" id="UP001224775"/>
    </source>
</evidence>
<sequence>MMLKSLIAPTPRSCCRSTLRRILLQQQMSSSSKKDKWPTIHPKKQRLQYQQEIIRRDKLLPPPPSTLATMVKTKVSPDSVSEPTKEQLRIVALHQAIPFVGFGFMDNSILLLSGEAIDMYLGVKLGISTMCAAALGNIISDLAGVALGTVIEDAVVKWSKKLEQVTNGRIRLPPMPKLTYDQRNLRSVRFSTQMGCAVGLTIGCILGMFPLLFFPEVHHNNCDNDANNGTSHGGNDVVSSSLQEFQSENERLKAEVTLLRGKFKTLAKEKQDAIWDKGY</sequence>
<evidence type="ECO:0000256" key="3">
    <source>
        <dbReference type="ARBA" id="ARBA00022989"/>
    </source>
</evidence>
<reference evidence="6" key="1">
    <citation type="submission" date="2023-06" db="EMBL/GenBank/DDBJ databases">
        <title>Survivors Of The Sea: Transcriptome response of Skeletonema marinoi to long-term dormancy.</title>
        <authorList>
            <person name="Pinder M.I.M."/>
            <person name="Kourtchenko O."/>
            <person name="Robertson E.K."/>
            <person name="Larsson T."/>
            <person name="Maumus F."/>
            <person name="Osuna-Cruz C.M."/>
            <person name="Vancaester E."/>
            <person name="Stenow R."/>
            <person name="Vandepoele K."/>
            <person name="Ploug H."/>
            <person name="Bruchert V."/>
            <person name="Godhe A."/>
            <person name="Topel M."/>
        </authorList>
    </citation>
    <scope>NUCLEOTIDE SEQUENCE</scope>
    <source>
        <strain evidence="6">R05AC</strain>
    </source>
</reference>
<evidence type="ECO:0000256" key="5">
    <source>
        <dbReference type="SAM" id="Coils"/>
    </source>
</evidence>
<keyword evidence="3" id="KW-1133">Transmembrane helix</keyword>
<dbReference type="PANTHER" id="PTHR21706:SF15">
    <property type="entry name" value="TRANSMEMBRANE PROTEIN 65"/>
    <property type="match status" value="1"/>
</dbReference>
<dbReference type="GO" id="GO:0005739">
    <property type="term" value="C:mitochondrion"/>
    <property type="evidence" value="ECO:0007669"/>
    <property type="project" value="TreeGrafter"/>
</dbReference>